<organism evidence="2 3">
    <name type="scientific">Peiella sedimenti</name>
    <dbReference type="NCBI Taxonomy" id="3061083"/>
    <lineage>
        <taxon>Bacteria</taxon>
        <taxon>Pseudomonadati</taxon>
        <taxon>Pseudomonadota</taxon>
        <taxon>Alphaproteobacteria</taxon>
        <taxon>Caulobacterales</taxon>
        <taxon>Caulobacteraceae</taxon>
        <taxon>Peiella</taxon>
    </lineage>
</organism>
<reference evidence="2" key="1">
    <citation type="submission" date="2023-07" db="EMBL/GenBank/DDBJ databases">
        <title>Brevundimonas soil sp. nov., isolated from the soil of chemical plant.</title>
        <authorList>
            <person name="Wu N."/>
        </authorList>
    </citation>
    <scope>NUCLEOTIDE SEQUENCE</scope>
    <source>
        <strain evidence="2">XZ-24</strain>
    </source>
</reference>
<evidence type="ECO:0000256" key="1">
    <source>
        <dbReference type="SAM" id="Phobius"/>
    </source>
</evidence>
<name>A0ABT8SNT5_9CAUL</name>
<gene>
    <name evidence="2" type="ORF">Q0812_11445</name>
</gene>
<keyword evidence="1" id="KW-0472">Membrane</keyword>
<accession>A0ABT8SNT5</accession>
<keyword evidence="1" id="KW-1133">Transmembrane helix</keyword>
<protein>
    <submittedName>
        <fullName evidence="2">Flp family type IVb pilin</fullName>
    </submittedName>
</protein>
<dbReference type="RefSeq" id="WP_302110472.1">
    <property type="nucleotide sequence ID" value="NZ_JAUKTR010000005.1"/>
</dbReference>
<evidence type="ECO:0000313" key="2">
    <source>
        <dbReference type="EMBL" id="MDO1560041.1"/>
    </source>
</evidence>
<comment type="caution">
    <text evidence="2">The sequence shown here is derived from an EMBL/GenBank/DDBJ whole genome shotgun (WGS) entry which is preliminary data.</text>
</comment>
<keyword evidence="1" id="KW-0812">Transmembrane</keyword>
<evidence type="ECO:0000313" key="3">
    <source>
        <dbReference type="Proteomes" id="UP001169063"/>
    </source>
</evidence>
<feature type="transmembrane region" description="Helical" evidence="1">
    <location>
        <begin position="20"/>
        <end position="40"/>
    </location>
</feature>
<proteinExistence type="predicted"/>
<dbReference type="EMBL" id="JAUKTR010000005">
    <property type="protein sequence ID" value="MDO1560041.1"/>
    <property type="molecule type" value="Genomic_DNA"/>
</dbReference>
<sequence>MCRFLRRFAGDQSGATALEYGLILALMFLVILSAVTAFANQGTGIFNTAMGKLAAAMGGAPG</sequence>
<dbReference type="Proteomes" id="UP001169063">
    <property type="component" value="Unassembled WGS sequence"/>
</dbReference>
<keyword evidence="3" id="KW-1185">Reference proteome</keyword>